<evidence type="ECO:0000256" key="3">
    <source>
        <dbReference type="ARBA" id="ARBA00022491"/>
    </source>
</evidence>
<accession>A2EY60</accession>
<dbReference type="AlphaFoldDB" id="A2EY60"/>
<dbReference type="EMBL" id="DS113537">
    <property type="protein sequence ID" value="EAY02406.1"/>
    <property type="molecule type" value="Genomic_DNA"/>
</dbReference>
<dbReference type="VEuPathDB" id="TrichDB:TVAGG3_0413600"/>
<keyword evidence="4" id="KW-0805">Transcription regulation</keyword>
<sequence length="522" mass="60334">MQDQSRSTQKRSRQAEAQSLYEQISDDRELIETIGSILETNACGNHKIAEELQNKSMTDFQHIINPPYYTKLDAIFELDEPPVWIEPLIEDKKWATIIINLASKYPDSKFFKFCYNLIFKIHPELIDSIPANSLGSQDYTSFLIKTITAPDFGPQNHEKLLRIILTDDLTLVKSAMLIYQTHNIPLILDVYKWISASPGGKKKADLYLRIILSFENCSHDMFQFIIGETFAQRNCARLCEQIINLNREITPITAKLAITMFNKVALTDAATIKKLMAREDEIKQAQPPIPQQNPSQDQENPSSQPHVPPSNQPITDDQISRVVDGIKNWMVANSFRDFIALCRYRFFSVQLVELIRERDLAKNDLVRYGNFKETLEEKVFCEIGFKHEDLRGYIVSIVGDLLACKFEIDSNYDSLFKICRCFIYFGNVQETLNNMLRINPKCRDDTKRIILKWMEGFEPPFSPLFVNCLLNLLLSEPYSKAVFMKTRPELAKGVKMWVDKVTTLAEPRMLNDINRIFSDIIR</sequence>
<dbReference type="STRING" id="5722.A2EY60"/>
<reference evidence="8" key="1">
    <citation type="submission" date="2006-10" db="EMBL/GenBank/DDBJ databases">
        <authorList>
            <person name="Amadeo P."/>
            <person name="Zhao Q."/>
            <person name="Wortman J."/>
            <person name="Fraser-Liggett C."/>
            <person name="Carlton J."/>
        </authorList>
    </citation>
    <scope>NUCLEOTIDE SEQUENCE</scope>
    <source>
        <strain evidence="8">G3</strain>
    </source>
</reference>
<name>A2EY60_TRIV3</name>
<keyword evidence="6" id="KW-0539">Nucleus</keyword>
<evidence type="ECO:0000256" key="7">
    <source>
        <dbReference type="SAM" id="MobiDB-lite"/>
    </source>
</evidence>
<dbReference type="VEuPathDB" id="TrichDB:TVAG_206820"/>
<feature type="region of interest" description="Disordered" evidence="7">
    <location>
        <begin position="285"/>
        <end position="316"/>
    </location>
</feature>
<keyword evidence="9" id="KW-1185">Reference proteome</keyword>
<comment type="similarity">
    <text evidence="2">Belongs to the NELF-D family.</text>
</comment>
<protein>
    <submittedName>
        <fullName evidence="8">Uncharacterized protein</fullName>
    </submittedName>
</protein>
<feature type="compositionally biased region" description="Polar residues" evidence="7">
    <location>
        <begin position="292"/>
        <end position="305"/>
    </location>
</feature>
<keyword evidence="3" id="KW-0678">Repressor</keyword>
<reference evidence="8" key="2">
    <citation type="journal article" date="2007" name="Science">
        <title>Draft genome sequence of the sexually transmitted pathogen Trichomonas vaginalis.</title>
        <authorList>
            <person name="Carlton J.M."/>
            <person name="Hirt R.P."/>
            <person name="Silva J.C."/>
            <person name="Delcher A.L."/>
            <person name="Schatz M."/>
            <person name="Zhao Q."/>
            <person name="Wortman J.R."/>
            <person name="Bidwell S.L."/>
            <person name="Alsmark U.C.M."/>
            <person name="Besteiro S."/>
            <person name="Sicheritz-Ponten T."/>
            <person name="Noel C.J."/>
            <person name="Dacks J.B."/>
            <person name="Foster P.G."/>
            <person name="Simillion C."/>
            <person name="Van de Peer Y."/>
            <person name="Miranda-Saavedra D."/>
            <person name="Barton G.J."/>
            <person name="Westrop G.D."/>
            <person name="Mueller S."/>
            <person name="Dessi D."/>
            <person name="Fiori P.L."/>
            <person name="Ren Q."/>
            <person name="Paulsen I."/>
            <person name="Zhang H."/>
            <person name="Bastida-Corcuera F.D."/>
            <person name="Simoes-Barbosa A."/>
            <person name="Brown M.T."/>
            <person name="Hayes R.D."/>
            <person name="Mukherjee M."/>
            <person name="Okumura C.Y."/>
            <person name="Schneider R."/>
            <person name="Smith A.J."/>
            <person name="Vanacova S."/>
            <person name="Villalvazo M."/>
            <person name="Haas B.J."/>
            <person name="Pertea M."/>
            <person name="Feldblyum T.V."/>
            <person name="Utterback T.R."/>
            <person name="Shu C.L."/>
            <person name="Osoegawa K."/>
            <person name="de Jong P.J."/>
            <person name="Hrdy I."/>
            <person name="Horvathova L."/>
            <person name="Zubacova Z."/>
            <person name="Dolezal P."/>
            <person name="Malik S.B."/>
            <person name="Logsdon J.M. Jr."/>
            <person name="Henze K."/>
            <person name="Gupta A."/>
            <person name="Wang C.C."/>
            <person name="Dunne R.L."/>
            <person name="Upcroft J.A."/>
            <person name="Upcroft P."/>
            <person name="White O."/>
            <person name="Salzberg S.L."/>
            <person name="Tang P."/>
            <person name="Chiu C.-H."/>
            <person name="Lee Y.-S."/>
            <person name="Embley T.M."/>
            <person name="Coombs G.H."/>
            <person name="Mottram J.C."/>
            <person name="Tachezy J."/>
            <person name="Fraser-Liggett C.M."/>
            <person name="Johnson P.J."/>
        </authorList>
    </citation>
    <scope>NUCLEOTIDE SEQUENCE [LARGE SCALE GENOMIC DNA]</scope>
    <source>
        <strain evidence="8">G3</strain>
    </source>
</reference>
<dbReference type="PANTHER" id="PTHR12144">
    <property type="entry name" value="NEGATIVE ELONGATION FACTOR D"/>
    <property type="match status" value="1"/>
</dbReference>
<dbReference type="KEGG" id="tva:4760244"/>
<feature type="region of interest" description="Disordered" evidence="7">
    <location>
        <begin position="1"/>
        <end position="20"/>
    </location>
</feature>
<evidence type="ECO:0000256" key="1">
    <source>
        <dbReference type="ARBA" id="ARBA00004123"/>
    </source>
</evidence>
<dbReference type="RefSeq" id="XP_001330659.1">
    <property type="nucleotide sequence ID" value="XM_001330623.1"/>
</dbReference>
<dbReference type="GO" id="GO:0003723">
    <property type="term" value="F:RNA binding"/>
    <property type="evidence" value="ECO:0000318"/>
    <property type="project" value="GO_Central"/>
</dbReference>
<evidence type="ECO:0000256" key="2">
    <source>
        <dbReference type="ARBA" id="ARBA00005726"/>
    </source>
</evidence>
<dbReference type="InParanoid" id="A2EY60"/>
<organism evidence="8 9">
    <name type="scientific">Trichomonas vaginalis (strain ATCC PRA-98 / G3)</name>
    <dbReference type="NCBI Taxonomy" id="412133"/>
    <lineage>
        <taxon>Eukaryota</taxon>
        <taxon>Metamonada</taxon>
        <taxon>Parabasalia</taxon>
        <taxon>Trichomonadida</taxon>
        <taxon>Trichomonadidae</taxon>
        <taxon>Trichomonas</taxon>
    </lineage>
</organism>
<proteinExistence type="inferred from homology"/>
<evidence type="ECO:0000256" key="5">
    <source>
        <dbReference type="ARBA" id="ARBA00023163"/>
    </source>
</evidence>
<gene>
    <name evidence="8" type="ORF">TVAG_206820</name>
</gene>
<dbReference type="InterPro" id="IPR006942">
    <property type="entry name" value="TH1"/>
</dbReference>
<evidence type="ECO:0000313" key="8">
    <source>
        <dbReference type="EMBL" id="EAY02406.1"/>
    </source>
</evidence>
<dbReference type="PANTHER" id="PTHR12144:SF0">
    <property type="entry name" value="NEGATIVE ELONGATION FACTOR C_D"/>
    <property type="match status" value="1"/>
</dbReference>
<evidence type="ECO:0000256" key="4">
    <source>
        <dbReference type="ARBA" id="ARBA00023015"/>
    </source>
</evidence>
<evidence type="ECO:0000256" key="6">
    <source>
        <dbReference type="ARBA" id="ARBA00023242"/>
    </source>
</evidence>
<dbReference type="GO" id="GO:0034244">
    <property type="term" value="P:negative regulation of transcription elongation by RNA polymerase II"/>
    <property type="evidence" value="ECO:0000318"/>
    <property type="project" value="GO_Central"/>
</dbReference>
<comment type="subcellular location">
    <subcellularLocation>
        <location evidence="1">Nucleus</location>
    </subcellularLocation>
</comment>
<evidence type="ECO:0000313" key="9">
    <source>
        <dbReference type="Proteomes" id="UP000001542"/>
    </source>
</evidence>
<keyword evidence="5" id="KW-0804">Transcription</keyword>
<dbReference type="Proteomes" id="UP000001542">
    <property type="component" value="Unassembled WGS sequence"/>
</dbReference>
<dbReference type="GO" id="GO:0032021">
    <property type="term" value="C:NELF complex"/>
    <property type="evidence" value="ECO:0000318"/>
    <property type="project" value="GO_Central"/>
</dbReference>